<reference evidence="1 2" key="1">
    <citation type="submission" date="2018-06" db="EMBL/GenBank/DDBJ databases">
        <authorList>
            <consortium name="Pathogen Informatics"/>
            <person name="Doyle S."/>
        </authorList>
    </citation>
    <scope>NUCLEOTIDE SEQUENCE [LARGE SCALE GENOMIC DNA]</scope>
    <source>
        <strain evidence="1 2">NCTC13063</strain>
    </source>
</reference>
<accession>A0AAQ1UFZ2</accession>
<evidence type="ECO:0000313" key="1">
    <source>
        <dbReference type="EMBL" id="SUB78814.1"/>
    </source>
</evidence>
<dbReference type="Proteomes" id="UP000255283">
    <property type="component" value="Unassembled WGS sequence"/>
</dbReference>
<dbReference type="EMBL" id="UGTJ01000001">
    <property type="protein sequence ID" value="SUB78814.1"/>
    <property type="molecule type" value="Genomic_DNA"/>
</dbReference>
<dbReference type="AlphaFoldDB" id="A0AAQ1UFZ2"/>
<name>A0AAQ1UFZ2_9BACT</name>
<evidence type="ECO:0000313" key="2">
    <source>
        <dbReference type="Proteomes" id="UP000255283"/>
    </source>
</evidence>
<sequence>MAERYSGKKIGKVEKHQQVYNENAATIESM</sequence>
<comment type="caution">
    <text evidence="1">The sequence shown here is derived from an EMBL/GenBank/DDBJ whole genome shotgun (WGS) entry which is preliminary data.</text>
</comment>
<gene>
    <name evidence="1" type="ORF">NCTC13063_00060</name>
</gene>
<protein>
    <submittedName>
        <fullName evidence="1">Uncharacterized protein</fullName>
    </submittedName>
</protein>
<organism evidence="1 2">
    <name type="scientific">Segatella buccae</name>
    <dbReference type="NCBI Taxonomy" id="28126"/>
    <lineage>
        <taxon>Bacteria</taxon>
        <taxon>Pseudomonadati</taxon>
        <taxon>Bacteroidota</taxon>
        <taxon>Bacteroidia</taxon>
        <taxon>Bacteroidales</taxon>
        <taxon>Prevotellaceae</taxon>
        <taxon>Segatella</taxon>
    </lineage>
</organism>
<proteinExistence type="predicted"/>